<dbReference type="SMART" id="SM00052">
    <property type="entry name" value="EAL"/>
    <property type="match status" value="1"/>
</dbReference>
<organism evidence="2 3">
    <name type="scientific">Hirschia litorea</name>
    <dbReference type="NCBI Taxonomy" id="1199156"/>
    <lineage>
        <taxon>Bacteria</taxon>
        <taxon>Pseudomonadati</taxon>
        <taxon>Pseudomonadota</taxon>
        <taxon>Alphaproteobacteria</taxon>
        <taxon>Hyphomonadales</taxon>
        <taxon>Hyphomonadaceae</taxon>
        <taxon>Hirschia</taxon>
    </lineage>
</organism>
<proteinExistence type="predicted"/>
<dbReference type="EMBL" id="JBHTBR010000002">
    <property type="protein sequence ID" value="MFC7291063.1"/>
    <property type="molecule type" value="Genomic_DNA"/>
</dbReference>
<accession>A0ABW2IJ02</accession>
<sequence length="364" mass="38936">MPHQPNTTAINAARAAVWSWSGSNARLTIEADASGPLGHMDGEWTLDEFLAQVDGLARSGLQKLLTGQSSSAIDQKVTLGNGDTARMIGARIDDGAARGLLYARVTNPVTLVTNLDGLEPVYQPIWDAKTSQLAGFEALARWRTPHGDLTGPDGLSEFGLAADWTHVAPTMLDKAAKALARFRKSAGDVFMQVNLSAAEIARPVLVQEVESIIRECDLPRDVLRIELTEQAALRDVNRALGALAAFRAAGAGLILDDFGAGHSSLAWLADIPADGLKLDQRLTSMMSRPRGRIIIKAIVDLAHDLDMTVTAEGVETGMHAQAMKEVGCDFIQGFVSGAPMCEDAILENLRSHKGVVSMKVLNPE</sequence>
<dbReference type="InterPro" id="IPR001633">
    <property type="entry name" value="EAL_dom"/>
</dbReference>
<dbReference type="Proteomes" id="UP001596492">
    <property type="component" value="Unassembled WGS sequence"/>
</dbReference>
<dbReference type="InterPro" id="IPR050706">
    <property type="entry name" value="Cyclic-di-GMP_PDE-like"/>
</dbReference>
<reference evidence="3" key="1">
    <citation type="journal article" date="2019" name="Int. J. Syst. Evol. Microbiol.">
        <title>The Global Catalogue of Microorganisms (GCM) 10K type strain sequencing project: providing services to taxonomists for standard genome sequencing and annotation.</title>
        <authorList>
            <consortium name="The Broad Institute Genomics Platform"/>
            <consortium name="The Broad Institute Genome Sequencing Center for Infectious Disease"/>
            <person name="Wu L."/>
            <person name="Ma J."/>
        </authorList>
    </citation>
    <scope>NUCLEOTIDE SEQUENCE [LARGE SCALE GENOMIC DNA]</scope>
    <source>
        <strain evidence="3">CCUG 51308</strain>
    </source>
</reference>
<dbReference type="RefSeq" id="WP_382166259.1">
    <property type="nucleotide sequence ID" value="NZ_JBHTBR010000002.1"/>
</dbReference>
<dbReference type="PROSITE" id="PS50883">
    <property type="entry name" value="EAL"/>
    <property type="match status" value="1"/>
</dbReference>
<dbReference type="PANTHER" id="PTHR33121:SF79">
    <property type="entry name" value="CYCLIC DI-GMP PHOSPHODIESTERASE PDED-RELATED"/>
    <property type="match status" value="1"/>
</dbReference>
<dbReference type="InterPro" id="IPR035919">
    <property type="entry name" value="EAL_sf"/>
</dbReference>
<comment type="caution">
    <text evidence="2">The sequence shown here is derived from an EMBL/GenBank/DDBJ whole genome shotgun (WGS) entry which is preliminary data.</text>
</comment>
<dbReference type="SUPFAM" id="SSF141868">
    <property type="entry name" value="EAL domain-like"/>
    <property type="match status" value="1"/>
</dbReference>
<keyword evidence="3" id="KW-1185">Reference proteome</keyword>
<evidence type="ECO:0000313" key="2">
    <source>
        <dbReference type="EMBL" id="MFC7291063.1"/>
    </source>
</evidence>
<protein>
    <submittedName>
        <fullName evidence="2">EAL domain-containing protein</fullName>
    </submittedName>
</protein>
<dbReference type="Pfam" id="PF00563">
    <property type="entry name" value="EAL"/>
    <property type="match status" value="1"/>
</dbReference>
<feature type="domain" description="EAL" evidence="1">
    <location>
        <begin position="102"/>
        <end position="353"/>
    </location>
</feature>
<evidence type="ECO:0000259" key="1">
    <source>
        <dbReference type="PROSITE" id="PS50883"/>
    </source>
</evidence>
<gene>
    <name evidence="2" type="ORF">ACFQS8_05510</name>
</gene>
<evidence type="ECO:0000313" key="3">
    <source>
        <dbReference type="Proteomes" id="UP001596492"/>
    </source>
</evidence>
<dbReference type="CDD" id="cd01948">
    <property type="entry name" value="EAL"/>
    <property type="match status" value="1"/>
</dbReference>
<name>A0ABW2IJ02_9PROT</name>
<dbReference type="Gene3D" id="3.20.20.450">
    <property type="entry name" value="EAL domain"/>
    <property type="match status" value="1"/>
</dbReference>
<dbReference type="PANTHER" id="PTHR33121">
    <property type="entry name" value="CYCLIC DI-GMP PHOSPHODIESTERASE PDEF"/>
    <property type="match status" value="1"/>
</dbReference>